<keyword evidence="3" id="KW-1003">Cell membrane</keyword>
<comment type="caution">
    <text evidence="14">The sequence shown here is derived from an EMBL/GenBank/DDBJ whole genome shotgun (WGS) entry which is preliminary data.</text>
</comment>
<dbReference type="Gene3D" id="3.80.10.10">
    <property type="entry name" value="Ribonuclease Inhibitor"/>
    <property type="match status" value="3"/>
</dbReference>
<dbReference type="FunFam" id="3.80.10.10:FF:000095">
    <property type="entry name" value="LRR receptor-like serine/threonine-protein kinase GSO1"/>
    <property type="match status" value="1"/>
</dbReference>
<feature type="transmembrane region" description="Helical" evidence="11">
    <location>
        <begin position="670"/>
        <end position="692"/>
    </location>
</feature>
<dbReference type="SMART" id="SM00369">
    <property type="entry name" value="LRR_TYP"/>
    <property type="match status" value="6"/>
</dbReference>
<dbReference type="InterPro" id="IPR013210">
    <property type="entry name" value="LRR_N_plant-typ"/>
</dbReference>
<protein>
    <recommendedName>
        <fullName evidence="13">Leucine-rich repeat-containing N-terminal plant-type domain-containing protein</fullName>
    </recommendedName>
</protein>
<keyword evidence="8 11" id="KW-1133">Transmembrane helix</keyword>
<keyword evidence="10" id="KW-0325">Glycoprotein</keyword>
<keyword evidence="5 11" id="KW-0812">Transmembrane</keyword>
<evidence type="ECO:0000313" key="14">
    <source>
        <dbReference type="EMBL" id="KAK1435287.1"/>
    </source>
</evidence>
<feature type="chain" id="PRO_5042063072" description="Leucine-rich repeat-containing N-terminal plant-type domain-containing protein" evidence="12">
    <location>
        <begin position="27"/>
        <end position="728"/>
    </location>
</feature>
<evidence type="ECO:0000256" key="5">
    <source>
        <dbReference type="ARBA" id="ARBA00022692"/>
    </source>
</evidence>
<evidence type="ECO:0000256" key="7">
    <source>
        <dbReference type="ARBA" id="ARBA00022737"/>
    </source>
</evidence>
<evidence type="ECO:0000256" key="9">
    <source>
        <dbReference type="ARBA" id="ARBA00023136"/>
    </source>
</evidence>
<evidence type="ECO:0000313" key="15">
    <source>
        <dbReference type="Proteomes" id="UP001229421"/>
    </source>
</evidence>
<evidence type="ECO:0000256" key="6">
    <source>
        <dbReference type="ARBA" id="ARBA00022729"/>
    </source>
</evidence>
<dbReference type="InterPro" id="IPR046956">
    <property type="entry name" value="RLP23-like"/>
</dbReference>
<keyword evidence="9 11" id="KW-0472">Membrane</keyword>
<dbReference type="InterPro" id="IPR001611">
    <property type="entry name" value="Leu-rich_rpt"/>
</dbReference>
<dbReference type="SUPFAM" id="SSF52058">
    <property type="entry name" value="L domain-like"/>
    <property type="match status" value="2"/>
</dbReference>
<keyword evidence="6 12" id="KW-0732">Signal</keyword>
<feature type="domain" description="Leucine-rich repeat-containing N-terminal plant-type" evidence="13">
    <location>
        <begin position="48"/>
        <end position="94"/>
    </location>
</feature>
<dbReference type="GO" id="GO:0006952">
    <property type="term" value="P:defense response"/>
    <property type="evidence" value="ECO:0007669"/>
    <property type="project" value="UniProtKB-ARBA"/>
</dbReference>
<dbReference type="GO" id="GO:0051707">
    <property type="term" value="P:response to other organism"/>
    <property type="evidence" value="ECO:0007669"/>
    <property type="project" value="UniProtKB-ARBA"/>
</dbReference>
<evidence type="ECO:0000256" key="8">
    <source>
        <dbReference type="ARBA" id="ARBA00022989"/>
    </source>
</evidence>
<gene>
    <name evidence="14" type="ORF">QVD17_01048</name>
</gene>
<evidence type="ECO:0000256" key="4">
    <source>
        <dbReference type="ARBA" id="ARBA00022614"/>
    </source>
</evidence>
<dbReference type="GO" id="GO:0005886">
    <property type="term" value="C:plasma membrane"/>
    <property type="evidence" value="ECO:0007669"/>
    <property type="project" value="UniProtKB-SubCell"/>
</dbReference>
<dbReference type="InterPro" id="IPR032675">
    <property type="entry name" value="LRR_dom_sf"/>
</dbReference>
<dbReference type="PANTHER" id="PTHR48063">
    <property type="entry name" value="LRR RECEPTOR-LIKE KINASE"/>
    <property type="match status" value="1"/>
</dbReference>
<evidence type="ECO:0000256" key="12">
    <source>
        <dbReference type="SAM" id="SignalP"/>
    </source>
</evidence>
<evidence type="ECO:0000256" key="3">
    <source>
        <dbReference type="ARBA" id="ARBA00022475"/>
    </source>
</evidence>
<proteinExistence type="inferred from homology"/>
<evidence type="ECO:0000256" key="2">
    <source>
        <dbReference type="ARBA" id="ARBA00009592"/>
    </source>
</evidence>
<dbReference type="AlphaFoldDB" id="A0AAD8P7T3"/>
<reference evidence="14" key="1">
    <citation type="journal article" date="2023" name="bioRxiv">
        <title>Improved chromosome-level genome assembly for marigold (Tagetes erecta).</title>
        <authorList>
            <person name="Jiang F."/>
            <person name="Yuan L."/>
            <person name="Wang S."/>
            <person name="Wang H."/>
            <person name="Xu D."/>
            <person name="Wang A."/>
            <person name="Fan W."/>
        </authorList>
    </citation>
    <scope>NUCLEOTIDE SEQUENCE</scope>
    <source>
        <strain evidence="14">WSJ</strain>
        <tissue evidence="14">Leaf</tissue>
    </source>
</reference>
<dbReference type="Proteomes" id="UP001229421">
    <property type="component" value="Unassembled WGS sequence"/>
</dbReference>
<evidence type="ECO:0000259" key="13">
    <source>
        <dbReference type="Pfam" id="PF08263"/>
    </source>
</evidence>
<dbReference type="Pfam" id="PF00560">
    <property type="entry name" value="LRR_1"/>
    <property type="match status" value="7"/>
</dbReference>
<sequence length="728" mass="82537">MANTIFHKHFMHHAAFFFIHSLLVLASLIDTTSRQARDGAGNLKCIEKERQALLHFKSYIRQDPYQILSTWTQYEKRVEEATSDCCEWSGVTCNNQTGHVTTLHLGFGYLEGKISPSLVNLTYLSHLDLSWNIFRGPIPMFISSMTQLRYLGLGVNYFIGKIPMELGNLTELQELYLENLSNCTIENLDWLSHLSHLETLNMDGISLAKANNWVNVILGLKKLSYLYLSGCDLSQVMNPYSYSSFNSSSTSSSIVHLYLINNNLNSSSYNWLFPLTSNKLKGLYLGQNKLDGIPKYLGNLCSLTLLSITKNSMSIKFSDLLANLSSGSRSVALEELYVSYNQLTGSLSDDIQKFSSLKYLYLDNNRLNETISENVWRLPKLQDLDVSSNSLKSFISECIGETKILRLYLSNNSFEGTRSNIHMSNHSSIQEIDISFCNLTNFPNWILKLKNLTYLNIANNRISYTIPILFWNMCFSRLGYLDLSSNNFSGSIPNVSSSLFQLNLSHNNFYGQIFFLCQMTDGSLSFLDLSNNSFVGEIPDCLWHFKELQVLDLGHNKFSGRLPISIGYLTNLEVLRLDNNKFSGELPLSLQNCTKLTFLELGVNKFFGYVPIWIGDRLSQLYALSLTYIGNVGLCGLPLTKYCPGDKELEAPIIGQNEGGGEGIDELDRLFLIGGASGFATGFWIVCCGLHVNWHGRNMFFRFLDNLKDWVYVKVTLFIERRQRAPYL</sequence>
<keyword evidence="15" id="KW-1185">Reference proteome</keyword>
<comment type="similarity">
    <text evidence="2">Belongs to the RLP family.</text>
</comment>
<keyword evidence="4" id="KW-0433">Leucine-rich repeat</keyword>
<feature type="signal peptide" evidence="12">
    <location>
        <begin position="1"/>
        <end position="26"/>
    </location>
</feature>
<dbReference type="Pfam" id="PF08263">
    <property type="entry name" value="LRRNT_2"/>
    <property type="match status" value="1"/>
</dbReference>
<dbReference type="PANTHER" id="PTHR48063:SF103">
    <property type="entry name" value="LEUCINE-RICH RECEPTOR-LIKE KINASE FAMILY PROTEIN"/>
    <property type="match status" value="1"/>
</dbReference>
<comment type="subcellular location">
    <subcellularLocation>
        <location evidence="1">Cell membrane</location>
        <topology evidence="1">Single-pass type I membrane protein</topology>
    </subcellularLocation>
</comment>
<evidence type="ECO:0000256" key="1">
    <source>
        <dbReference type="ARBA" id="ARBA00004251"/>
    </source>
</evidence>
<evidence type="ECO:0000256" key="10">
    <source>
        <dbReference type="ARBA" id="ARBA00023180"/>
    </source>
</evidence>
<keyword evidence="7" id="KW-0677">Repeat</keyword>
<accession>A0AAD8P7T3</accession>
<dbReference type="EMBL" id="JAUHHV010000001">
    <property type="protein sequence ID" value="KAK1435287.1"/>
    <property type="molecule type" value="Genomic_DNA"/>
</dbReference>
<name>A0AAD8P7T3_TARER</name>
<evidence type="ECO:0000256" key="11">
    <source>
        <dbReference type="SAM" id="Phobius"/>
    </source>
</evidence>
<dbReference type="InterPro" id="IPR003591">
    <property type="entry name" value="Leu-rich_rpt_typical-subtyp"/>
</dbReference>
<organism evidence="14 15">
    <name type="scientific">Tagetes erecta</name>
    <name type="common">African marigold</name>
    <dbReference type="NCBI Taxonomy" id="13708"/>
    <lineage>
        <taxon>Eukaryota</taxon>
        <taxon>Viridiplantae</taxon>
        <taxon>Streptophyta</taxon>
        <taxon>Embryophyta</taxon>
        <taxon>Tracheophyta</taxon>
        <taxon>Spermatophyta</taxon>
        <taxon>Magnoliopsida</taxon>
        <taxon>eudicotyledons</taxon>
        <taxon>Gunneridae</taxon>
        <taxon>Pentapetalae</taxon>
        <taxon>asterids</taxon>
        <taxon>campanulids</taxon>
        <taxon>Asterales</taxon>
        <taxon>Asteraceae</taxon>
        <taxon>Asteroideae</taxon>
        <taxon>Heliantheae alliance</taxon>
        <taxon>Tageteae</taxon>
        <taxon>Tagetes</taxon>
    </lineage>
</organism>